<dbReference type="PANTHER" id="PTHR22953:SF153">
    <property type="entry name" value="PURPLE ACID PHOSPHATASE"/>
    <property type="match status" value="1"/>
</dbReference>
<keyword evidence="1" id="KW-0732">Signal</keyword>
<dbReference type="InterPro" id="IPR025733">
    <property type="entry name" value="PAPs_C"/>
</dbReference>
<dbReference type="Pfam" id="PF14008">
    <property type="entry name" value="Metallophos_C"/>
    <property type="match status" value="1"/>
</dbReference>
<dbReference type="Proteomes" id="UP001151760">
    <property type="component" value="Unassembled WGS sequence"/>
</dbReference>
<accession>A0ABQ5F4D0</accession>
<dbReference type="InterPro" id="IPR039331">
    <property type="entry name" value="PAPs-like"/>
</dbReference>
<reference evidence="3" key="1">
    <citation type="journal article" date="2022" name="Int. J. Mol. Sci.">
        <title>Draft Genome of Tanacetum Coccineum: Genomic Comparison of Closely Related Tanacetum-Family Plants.</title>
        <authorList>
            <person name="Yamashiro T."/>
            <person name="Shiraishi A."/>
            <person name="Nakayama K."/>
            <person name="Satake H."/>
        </authorList>
    </citation>
    <scope>NUCLEOTIDE SEQUENCE</scope>
</reference>
<gene>
    <name evidence="3" type="ORF">Tco_0993094</name>
</gene>
<dbReference type="SUPFAM" id="SSF56300">
    <property type="entry name" value="Metallo-dependent phosphatases"/>
    <property type="match status" value="1"/>
</dbReference>
<evidence type="ECO:0000313" key="3">
    <source>
        <dbReference type="EMBL" id="GJT58040.1"/>
    </source>
</evidence>
<name>A0ABQ5F4D0_9ASTR</name>
<keyword evidence="4" id="KW-1185">Reference proteome</keyword>
<sequence>MKFRPCITPWLIVVIHAPWYSTKYAHKGEKESVGMRKSMERLLYKARVDLIFARHVDAYERFNRVYNHKITVARCISQLGVEATAKALLTEISVFREASLGHGEFQVVSESYAMWSWHRNEDDESVQSDSLWIKTLASDPLCN</sequence>
<dbReference type="Gene3D" id="3.60.21.10">
    <property type="match status" value="1"/>
</dbReference>
<organism evidence="3 4">
    <name type="scientific">Tanacetum coccineum</name>
    <dbReference type="NCBI Taxonomy" id="301880"/>
    <lineage>
        <taxon>Eukaryota</taxon>
        <taxon>Viridiplantae</taxon>
        <taxon>Streptophyta</taxon>
        <taxon>Embryophyta</taxon>
        <taxon>Tracheophyta</taxon>
        <taxon>Spermatophyta</taxon>
        <taxon>Magnoliopsida</taxon>
        <taxon>eudicotyledons</taxon>
        <taxon>Gunneridae</taxon>
        <taxon>Pentapetalae</taxon>
        <taxon>asterids</taxon>
        <taxon>campanulids</taxon>
        <taxon>Asterales</taxon>
        <taxon>Asteraceae</taxon>
        <taxon>Asteroideae</taxon>
        <taxon>Anthemideae</taxon>
        <taxon>Anthemidinae</taxon>
        <taxon>Tanacetum</taxon>
    </lineage>
</organism>
<evidence type="ECO:0000313" key="4">
    <source>
        <dbReference type="Proteomes" id="UP001151760"/>
    </source>
</evidence>
<protein>
    <submittedName>
        <fullName evidence="3">Probable purple acid phosphatase 20</fullName>
    </submittedName>
</protein>
<dbReference type="EMBL" id="BQNB010016983">
    <property type="protein sequence ID" value="GJT58040.1"/>
    <property type="molecule type" value="Genomic_DNA"/>
</dbReference>
<reference evidence="3" key="2">
    <citation type="submission" date="2022-01" db="EMBL/GenBank/DDBJ databases">
        <authorList>
            <person name="Yamashiro T."/>
            <person name="Shiraishi A."/>
            <person name="Satake H."/>
            <person name="Nakayama K."/>
        </authorList>
    </citation>
    <scope>NUCLEOTIDE SEQUENCE</scope>
</reference>
<feature type="domain" description="Purple acid phosphatase C-terminal" evidence="2">
    <location>
        <begin position="89"/>
        <end position="126"/>
    </location>
</feature>
<evidence type="ECO:0000256" key="1">
    <source>
        <dbReference type="ARBA" id="ARBA00022729"/>
    </source>
</evidence>
<dbReference type="InterPro" id="IPR029052">
    <property type="entry name" value="Metallo-depent_PP-like"/>
</dbReference>
<comment type="caution">
    <text evidence="3">The sequence shown here is derived from an EMBL/GenBank/DDBJ whole genome shotgun (WGS) entry which is preliminary data.</text>
</comment>
<evidence type="ECO:0000259" key="2">
    <source>
        <dbReference type="Pfam" id="PF14008"/>
    </source>
</evidence>
<proteinExistence type="predicted"/>
<dbReference type="PANTHER" id="PTHR22953">
    <property type="entry name" value="ACID PHOSPHATASE RELATED"/>
    <property type="match status" value="1"/>
</dbReference>